<feature type="domain" description="Pectinesterase inhibitor" evidence="4">
    <location>
        <begin position="141"/>
        <end position="280"/>
    </location>
</feature>
<dbReference type="Proteomes" id="UP000507222">
    <property type="component" value="Unassembled WGS sequence"/>
</dbReference>
<dbReference type="EMBL" id="CAEKDK010000001">
    <property type="protein sequence ID" value="CAB4262508.1"/>
    <property type="molecule type" value="Genomic_DNA"/>
</dbReference>
<evidence type="ECO:0000256" key="2">
    <source>
        <dbReference type="ARBA" id="ARBA00023157"/>
    </source>
</evidence>
<keyword evidence="1" id="KW-0732">Signal</keyword>
<dbReference type="Pfam" id="PF04043">
    <property type="entry name" value="PMEI"/>
    <property type="match status" value="1"/>
</dbReference>
<dbReference type="GO" id="GO:0004857">
    <property type="term" value="F:enzyme inhibitor activity"/>
    <property type="evidence" value="ECO:0007669"/>
    <property type="project" value="InterPro"/>
</dbReference>
<dbReference type="PANTHER" id="PTHR36710">
    <property type="entry name" value="PECTINESTERASE INHIBITOR-LIKE"/>
    <property type="match status" value="1"/>
</dbReference>
<dbReference type="Gene3D" id="1.20.140.40">
    <property type="entry name" value="Invertase/pectin methylesterase inhibitor family protein"/>
    <property type="match status" value="2"/>
</dbReference>
<evidence type="ECO:0000256" key="1">
    <source>
        <dbReference type="ARBA" id="ARBA00022729"/>
    </source>
</evidence>
<comment type="similarity">
    <text evidence="3">Belongs to the PMEI family.</text>
</comment>
<gene>
    <name evidence="5" type="ORF">CURHAP_LOCUS1773</name>
</gene>
<evidence type="ECO:0000313" key="6">
    <source>
        <dbReference type="Proteomes" id="UP000507222"/>
    </source>
</evidence>
<dbReference type="InterPro" id="IPR035513">
    <property type="entry name" value="Invertase/methylesterase_inhib"/>
</dbReference>
<dbReference type="SMART" id="SM00856">
    <property type="entry name" value="PMEI"/>
    <property type="match status" value="1"/>
</dbReference>
<dbReference type="PANTHER" id="PTHR36710:SF13">
    <property type="entry name" value="PUTATIVE-RELATED"/>
    <property type="match status" value="1"/>
</dbReference>
<reference evidence="5 6" key="1">
    <citation type="submission" date="2020-05" db="EMBL/GenBank/DDBJ databases">
        <authorList>
            <person name="Campoy J."/>
            <person name="Schneeberger K."/>
            <person name="Spophaly S."/>
        </authorList>
    </citation>
    <scope>NUCLEOTIDE SEQUENCE [LARGE SCALE GENOMIC DNA]</scope>
    <source>
        <strain evidence="5">PruArmRojPasFocal</strain>
    </source>
</reference>
<evidence type="ECO:0000256" key="3">
    <source>
        <dbReference type="ARBA" id="ARBA00038471"/>
    </source>
</evidence>
<protein>
    <recommendedName>
        <fullName evidence="4">Pectinesterase inhibitor domain-containing protein</fullName>
    </recommendedName>
</protein>
<keyword evidence="2" id="KW-1015">Disulfide bond</keyword>
<evidence type="ECO:0000313" key="5">
    <source>
        <dbReference type="EMBL" id="CAB4262508.1"/>
    </source>
</evidence>
<dbReference type="NCBIfam" id="TIGR01614">
    <property type="entry name" value="PME_inhib"/>
    <property type="match status" value="1"/>
</dbReference>
<dbReference type="SUPFAM" id="SSF101148">
    <property type="entry name" value="Plant invertase/pectin methylesterase inhibitor"/>
    <property type="match status" value="2"/>
</dbReference>
<dbReference type="FunFam" id="1.20.140.40:FF:000009">
    <property type="entry name" value="Invertase/pectin methylesterase inhibitor family protein"/>
    <property type="match status" value="1"/>
</dbReference>
<dbReference type="InterPro" id="IPR006501">
    <property type="entry name" value="Pectinesterase_inhib_dom"/>
</dbReference>
<accession>A0A6J5TII1</accession>
<organism evidence="5 6">
    <name type="scientific">Prunus armeniaca</name>
    <name type="common">Apricot</name>
    <name type="synonym">Armeniaca vulgaris</name>
    <dbReference type="NCBI Taxonomy" id="36596"/>
    <lineage>
        <taxon>Eukaryota</taxon>
        <taxon>Viridiplantae</taxon>
        <taxon>Streptophyta</taxon>
        <taxon>Embryophyta</taxon>
        <taxon>Tracheophyta</taxon>
        <taxon>Spermatophyta</taxon>
        <taxon>Magnoliopsida</taxon>
        <taxon>eudicotyledons</taxon>
        <taxon>Gunneridae</taxon>
        <taxon>Pentapetalae</taxon>
        <taxon>rosids</taxon>
        <taxon>fabids</taxon>
        <taxon>Rosales</taxon>
        <taxon>Rosaceae</taxon>
        <taxon>Amygdaloideae</taxon>
        <taxon>Amygdaleae</taxon>
        <taxon>Prunus</taxon>
    </lineage>
</organism>
<sequence>MVEIVQAKATVTLFKVSELRDQRPGDKSLSSCPEFYSRISQADIPKASEAFNKGNPKVAEQGMNEADSCEHGFSGSSPLTDYNKYVHGVAAVAAAIARTLLSYSWSIKEIISMKNLISLALIFLIQVSLLPASQCRVYLPMDASLIDKTCKQTPNYDVCVSTINSDPRSTGADVKGLGLIMVDAVKDKATGALNKANELLKQSPGDQALLSCVKIYNEVLQNDVPQGSQAFTQGDSKSAEQGMNDIATEADSCESGFSSSSPLVGNNKALLDVAAVAAAIARTLP</sequence>
<evidence type="ECO:0000259" key="4">
    <source>
        <dbReference type="SMART" id="SM00856"/>
    </source>
</evidence>
<dbReference type="AlphaFoldDB" id="A0A6J5TII1"/>
<name>A0A6J5TII1_PRUAR</name>
<dbReference type="CDD" id="cd15796">
    <property type="entry name" value="CIF_like"/>
    <property type="match status" value="1"/>
</dbReference>
<dbReference type="InterPro" id="IPR052421">
    <property type="entry name" value="PCW_Enzyme_Inhibitor"/>
</dbReference>
<dbReference type="InterPro" id="IPR034087">
    <property type="entry name" value="C/VIF1"/>
</dbReference>
<proteinExistence type="inferred from homology"/>